<dbReference type="RefSeq" id="WP_120768161.1">
    <property type="nucleotide sequence ID" value="NZ_CP033169.1"/>
</dbReference>
<evidence type="ECO:0000256" key="7">
    <source>
        <dbReference type="ARBA" id="ARBA00023163"/>
    </source>
</evidence>
<dbReference type="Gene3D" id="3.30.1360.10">
    <property type="entry name" value="RNA polymerase, RBP11-like subunit"/>
    <property type="match status" value="1"/>
</dbReference>
<dbReference type="InterPro" id="IPR011263">
    <property type="entry name" value="DNA-dir_RNA_pol_RpoA/D/Rpb3"/>
</dbReference>
<evidence type="ECO:0000259" key="12">
    <source>
        <dbReference type="SMART" id="SM00662"/>
    </source>
</evidence>
<dbReference type="InterPro" id="IPR036603">
    <property type="entry name" value="RBP11-like"/>
</dbReference>
<dbReference type="NCBIfam" id="NF003519">
    <property type="entry name" value="PRK05182.2-5"/>
    <property type="match status" value="1"/>
</dbReference>
<feature type="region of interest" description="Alpha N-terminal domain (alpha-NTD)" evidence="11">
    <location>
        <begin position="1"/>
        <end position="228"/>
    </location>
</feature>
<evidence type="ECO:0000256" key="11">
    <source>
        <dbReference type="HAMAP-Rule" id="MF_00059"/>
    </source>
</evidence>
<name>A0A3G2R1V3_9FIRM</name>
<feature type="domain" description="DNA-directed RNA polymerase RpoA/D/Rpb3-type" evidence="12">
    <location>
        <begin position="20"/>
        <end position="227"/>
    </location>
</feature>
<feature type="region of interest" description="Alpha C-terminal domain (alpha-CTD)" evidence="11">
    <location>
        <begin position="245"/>
        <end position="316"/>
    </location>
</feature>
<comment type="subunit">
    <text evidence="11">Homodimer. The RNAP catalytic core consists of 2 alpha, 1 beta, 1 beta' and 1 omega subunit. When a sigma factor is associated with the core the holoenzyme is formed, which can initiate transcription.</text>
</comment>
<dbReference type="GO" id="GO:0046983">
    <property type="term" value="F:protein dimerization activity"/>
    <property type="evidence" value="ECO:0007669"/>
    <property type="project" value="InterPro"/>
</dbReference>
<evidence type="ECO:0000313" key="14">
    <source>
        <dbReference type="Proteomes" id="UP000280960"/>
    </source>
</evidence>
<proteinExistence type="inferred from homology"/>
<dbReference type="NCBIfam" id="NF003516">
    <property type="entry name" value="PRK05182.2-2"/>
    <property type="match status" value="1"/>
</dbReference>
<keyword evidence="7 11" id="KW-0804">Transcription</keyword>
<evidence type="ECO:0000256" key="4">
    <source>
        <dbReference type="ARBA" id="ARBA00022478"/>
    </source>
</evidence>
<dbReference type="Gene3D" id="2.170.120.12">
    <property type="entry name" value="DNA-directed RNA polymerase, insert domain"/>
    <property type="match status" value="1"/>
</dbReference>
<organism evidence="13 14">
    <name type="scientific">Biomaibacter acetigenes</name>
    <dbReference type="NCBI Taxonomy" id="2316383"/>
    <lineage>
        <taxon>Bacteria</taxon>
        <taxon>Bacillati</taxon>
        <taxon>Bacillota</taxon>
        <taxon>Clostridia</taxon>
        <taxon>Thermosediminibacterales</taxon>
        <taxon>Tepidanaerobacteraceae</taxon>
        <taxon>Biomaibacter</taxon>
    </lineage>
</organism>
<dbReference type="Proteomes" id="UP000280960">
    <property type="component" value="Chromosome"/>
</dbReference>
<dbReference type="InterPro" id="IPR011260">
    <property type="entry name" value="RNAP_asu_C"/>
</dbReference>
<evidence type="ECO:0000313" key="13">
    <source>
        <dbReference type="EMBL" id="AYO29444.1"/>
    </source>
</evidence>
<dbReference type="NCBIfam" id="NF003513">
    <property type="entry name" value="PRK05182.1-2"/>
    <property type="match status" value="1"/>
</dbReference>
<evidence type="ECO:0000256" key="10">
    <source>
        <dbReference type="ARBA" id="ARBA00048552"/>
    </source>
</evidence>
<dbReference type="CDD" id="cd06928">
    <property type="entry name" value="RNAP_alpha_NTD"/>
    <property type="match status" value="1"/>
</dbReference>
<dbReference type="GO" id="GO:0003677">
    <property type="term" value="F:DNA binding"/>
    <property type="evidence" value="ECO:0007669"/>
    <property type="project" value="UniProtKB-UniRule"/>
</dbReference>
<dbReference type="GO" id="GO:0003899">
    <property type="term" value="F:DNA-directed RNA polymerase activity"/>
    <property type="evidence" value="ECO:0007669"/>
    <property type="project" value="UniProtKB-UniRule"/>
</dbReference>
<dbReference type="SUPFAM" id="SSF56553">
    <property type="entry name" value="Insert subdomain of RNA polymerase alpha subunit"/>
    <property type="match status" value="1"/>
</dbReference>
<evidence type="ECO:0000256" key="9">
    <source>
        <dbReference type="ARBA" id="ARBA00033070"/>
    </source>
</evidence>
<dbReference type="SMART" id="SM00662">
    <property type="entry name" value="RPOLD"/>
    <property type="match status" value="1"/>
</dbReference>
<dbReference type="AlphaFoldDB" id="A0A3G2R1V3"/>
<dbReference type="InterPro" id="IPR011262">
    <property type="entry name" value="DNA-dir_RNA_pol_insert"/>
</dbReference>
<dbReference type="GO" id="GO:0000428">
    <property type="term" value="C:DNA-directed RNA polymerase complex"/>
    <property type="evidence" value="ECO:0007669"/>
    <property type="project" value="UniProtKB-KW"/>
</dbReference>
<protein>
    <recommendedName>
        <fullName evidence="3 11">DNA-directed RNA polymerase subunit alpha</fullName>
        <shortName evidence="11">RNAP subunit alpha</shortName>
        <ecNumber evidence="2 11">2.7.7.6</ecNumber>
    </recommendedName>
    <alternativeName>
        <fullName evidence="9 11">RNA polymerase subunit alpha</fullName>
    </alternativeName>
    <alternativeName>
        <fullName evidence="8 11">Transcriptase subunit alpha</fullName>
    </alternativeName>
</protein>
<keyword evidence="14" id="KW-1185">Reference proteome</keyword>
<keyword evidence="4 11" id="KW-0240">DNA-directed RNA polymerase</keyword>
<dbReference type="FunFam" id="1.10.150.20:FF:000001">
    <property type="entry name" value="DNA-directed RNA polymerase subunit alpha"/>
    <property type="match status" value="1"/>
</dbReference>
<evidence type="ECO:0000256" key="6">
    <source>
        <dbReference type="ARBA" id="ARBA00022695"/>
    </source>
</evidence>
<dbReference type="FunFam" id="2.170.120.12:FF:000001">
    <property type="entry name" value="DNA-directed RNA polymerase subunit alpha"/>
    <property type="match status" value="1"/>
</dbReference>
<evidence type="ECO:0000256" key="5">
    <source>
        <dbReference type="ARBA" id="ARBA00022679"/>
    </source>
</evidence>
<comment type="catalytic activity">
    <reaction evidence="10 11">
        <text>RNA(n) + a ribonucleoside 5'-triphosphate = RNA(n+1) + diphosphate</text>
        <dbReference type="Rhea" id="RHEA:21248"/>
        <dbReference type="Rhea" id="RHEA-COMP:14527"/>
        <dbReference type="Rhea" id="RHEA-COMP:17342"/>
        <dbReference type="ChEBI" id="CHEBI:33019"/>
        <dbReference type="ChEBI" id="CHEBI:61557"/>
        <dbReference type="ChEBI" id="CHEBI:140395"/>
        <dbReference type="EC" id="2.7.7.6"/>
    </reaction>
</comment>
<dbReference type="InterPro" id="IPR011773">
    <property type="entry name" value="DNA-dir_RpoA"/>
</dbReference>
<gene>
    <name evidence="11" type="primary">rpoA</name>
    <name evidence="13" type="ORF">D2962_01430</name>
</gene>
<dbReference type="EC" id="2.7.7.6" evidence="2 11"/>
<dbReference type="Pfam" id="PF03118">
    <property type="entry name" value="RNA_pol_A_CTD"/>
    <property type="match status" value="1"/>
</dbReference>
<dbReference type="SUPFAM" id="SSF55257">
    <property type="entry name" value="RBP11-like subunits of RNA polymerase"/>
    <property type="match status" value="1"/>
</dbReference>
<dbReference type="Pfam" id="PF01000">
    <property type="entry name" value="RNA_pol_A_bac"/>
    <property type="match status" value="1"/>
</dbReference>
<evidence type="ECO:0000256" key="8">
    <source>
        <dbReference type="ARBA" id="ARBA00032524"/>
    </source>
</evidence>
<dbReference type="NCBIfam" id="TIGR02027">
    <property type="entry name" value="rpoA"/>
    <property type="match status" value="1"/>
</dbReference>
<dbReference type="InterPro" id="IPR036643">
    <property type="entry name" value="RNApol_insert_sf"/>
</dbReference>
<comment type="function">
    <text evidence="11">DNA-dependent RNA polymerase catalyzes the transcription of DNA into RNA using the four ribonucleoside triphosphates as substrates.</text>
</comment>
<comment type="similarity">
    <text evidence="1 11">Belongs to the RNA polymerase alpha chain family.</text>
</comment>
<evidence type="ECO:0000256" key="3">
    <source>
        <dbReference type="ARBA" id="ARBA00015972"/>
    </source>
</evidence>
<dbReference type="GO" id="GO:0005737">
    <property type="term" value="C:cytoplasm"/>
    <property type="evidence" value="ECO:0007669"/>
    <property type="project" value="UniProtKB-ARBA"/>
</dbReference>
<dbReference type="NCBIfam" id="NF003515">
    <property type="entry name" value="PRK05182.2-1"/>
    <property type="match status" value="1"/>
</dbReference>
<accession>A0A3G2R1V3</accession>
<evidence type="ECO:0000256" key="2">
    <source>
        <dbReference type="ARBA" id="ARBA00012418"/>
    </source>
</evidence>
<reference evidence="13 14" key="1">
    <citation type="submission" date="2018-10" db="EMBL/GenBank/DDBJ databases">
        <authorList>
            <person name="Zhang X."/>
        </authorList>
    </citation>
    <scope>NUCLEOTIDE SEQUENCE [LARGE SCALE GENOMIC DNA]</scope>
    <source>
        <strain evidence="13 14">SK-G1</strain>
    </source>
</reference>
<keyword evidence="6 11" id="KW-0548">Nucleotidyltransferase</keyword>
<keyword evidence="5 11" id="KW-0808">Transferase</keyword>
<dbReference type="SUPFAM" id="SSF47789">
    <property type="entry name" value="C-terminal domain of RNA polymerase alpha subunit"/>
    <property type="match status" value="1"/>
</dbReference>
<evidence type="ECO:0000256" key="1">
    <source>
        <dbReference type="ARBA" id="ARBA00007123"/>
    </source>
</evidence>
<comment type="domain">
    <text evidence="11">The N-terminal domain is essential for RNAP assembly and basal transcription, whereas the C-terminal domain is involved in interaction with transcriptional regulators and with upstream promoter elements.</text>
</comment>
<dbReference type="HAMAP" id="MF_00059">
    <property type="entry name" value="RNApol_bact_RpoA"/>
    <property type="match status" value="1"/>
</dbReference>
<dbReference type="KEGG" id="bacg:D2962_01430"/>
<dbReference type="Pfam" id="PF01193">
    <property type="entry name" value="RNA_pol_L"/>
    <property type="match status" value="1"/>
</dbReference>
<dbReference type="Gene3D" id="1.10.150.20">
    <property type="entry name" value="5' to 3' exonuclease, C-terminal subdomain"/>
    <property type="match status" value="1"/>
</dbReference>
<dbReference type="GO" id="GO:0006351">
    <property type="term" value="P:DNA-templated transcription"/>
    <property type="evidence" value="ECO:0007669"/>
    <property type="project" value="UniProtKB-UniRule"/>
</dbReference>
<sequence>MMEIEKPRIELVEVSADDTYGKVVLEPLERGYGTTLGNSMRRVLLSSLPGAAVTSIKIEGVQHEFSTIPGVTEDTTEIIMNIKGLAILMHSDEPKLLRIEASGECEVKAGDIITDADVEIINPDHHIATLDKDGRLFMELTLEKGKGYVTADRNKKPNQPIGVIAVDSIFTPVQKVNFSVEHTRVGQRTDYDKLTLEVWTNGTIKPDEAVSAAAKILIEHFNLFVGLTSKVKSPEIPVEKEKDDREKILEMPIEELDLSVRSYNCLKRAGINTIQELIQRTSEDMMKVRNLGRKSLEEVEEKLAAFGLALKQSEDS</sequence>
<dbReference type="EMBL" id="CP033169">
    <property type="protein sequence ID" value="AYO29444.1"/>
    <property type="molecule type" value="Genomic_DNA"/>
</dbReference>